<keyword evidence="7 9" id="KW-0051">Antiviral defense</keyword>
<dbReference type="Gene3D" id="3.90.320.10">
    <property type="match status" value="1"/>
</dbReference>
<accession>A0A0P1L8K0</accession>
<dbReference type="EMBL" id="FAOP01000001">
    <property type="protein sequence ID" value="CUU01230.1"/>
    <property type="molecule type" value="Genomic_DNA"/>
</dbReference>
<keyword evidence="2 9" id="KW-0479">Metal-binding</keyword>
<dbReference type="RefSeq" id="WP_047134767.1">
    <property type="nucleotide sequence ID" value="NZ_CZVJ01000001.1"/>
</dbReference>
<keyword evidence="5 9" id="KW-0408">Iron</keyword>
<accession>A0A0P1LRL1</accession>
<dbReference type="EC" id="3.1.12.1" evidence="9"/>
<accession>A0A0P1NU35</accession>
<keyword evidence="3 9" id="KW-0378">Hydrolase</keyword>
<dbReference type="STRING" id="1633631.GCA_001442925_00216"/>
<gene>
    <name evidence="11" type="ORF">JGI4_00214</name>
</gene>
<dbReference type="NCBIfam" id="TIGR00372">
    <property type="entry name" value="cas4"/>
    <property type="match status" value="1"/>
</dbReference>
<evidence type="ECO:0000256" key="7">
    <source>
        <dbReference type="ARBA" id="ARBA00023118"/>
    </source>
</evidence>
<dbReference type="PANTHER" id="PTHR37168:SF1">
    <property type="entry name" value="CRISPR-ASSOCIATED EXONUCLEASE CAS4"/>
    <property type="match status" value="1"/>
</dbReference>
<accession>A0A0P1NXT0</accession>
<dbReference type="PANTHER" id="PTHR37168">
    <property type="entry name" value="CRISPR-ASSOCIATED EXONUCLEASE CAS4"/>
    <property type="match status" value="1"/>
</dbReference>
<evidence type="ECO:0000256" key="2">
    <source>
        <dbReference type="ARBA" id="ARBA00022723"/>
    </source>
</evidence>
<dbReference type="InterPro" id="IPR011604">
    <property type="entry name" value="PDDEXK-like_dom_sf"/>
</dbReference>
<keyword evidence="8 9" id="KW-0464">Manganese</keyword>
<organism evidence="11 12">
    <name type="scientific">Candidatus Kryptonium thompsonii</name>
    <dbReference type="NCBI Taxonomy" id="1633631"/>
    <lineage>
        <taxon>Bacteria</taxon>
        <taxon>Pseudomonadati</taxon>
        <taxon>Candidatus Kryptoniota</taxon>
        <taxon>Candidatus Kryptonium</taxon>
    </lineage>
</organism>
<dbReference type="GO" id="GO:0046872">
    <property type="term" value="F:metal ion binding"/>
    <property type="evidence" value="ECO:0007669"/>
    <property type="project" value="UniProtKB-KW"/>
</dbReference>
<accession>A0A0N7MPP3</accession>
<dbReference type="GO" id="GO:0004527">
    <property type="term" value="F:exonuclease activity"/>
    <property type="evidence" value="ECO:0007669"/>
    <property type="project" value="UniProtKB-KW"/>
</dbReference>
<comment type="similarity">
    <text evidence="9">Belongs to the CRISPR-associated exonuclease Cas4 family.</text>
</comment>
<dbReference type="InterPro" id="IPR022765">
    <property type="entry name" value="Dna2/Cas4_DUF83"/>
</dbReference>
<evidence type="ECO:0000256" key="9">
    <source>
        <dbReference type="RuleBase" id="RU365022"/>
    </source>
</evidence>
<evidence type="ECO:0000313" key="11">
    <source>
        <dbReference type="EMBL" id="CUU01230.1"/>
    </source>
</evidence>
<comment type="cofactor">
    <cofactor evidence="9">
        <name>Mg(2+)</name>
        <dbReference type="ChEBI" id="CHEBI:18420"/>
    </cofactor>
    <cofactor evidence="9">
        <name>Mn(2+)</name>
        <dbReference type="ChEBI" id="CHEBI:29035"/>
    </cofactor>
    <text evidence="9">Mg(2+) or Mn(2+) required for ssDNA cleavage activity.</text>
</comment>
<sequence length="169" mass="20387">MELFEHVKYTGTMVNYYFVCKRKLWLFAHNLNFESESDMVKIGKLISQTSYEREDKEIDIDQTIVIDWIDFENKIIHEVKKSNKLEEAHIWQVKYYIYYLETRKAVGFKGVINYPKLHKREIIELKDEDREKLRKVLEDIKAIVSSEKAPEKVRIPTCKSCSYFEFCWV</sequence>
<dbReference type="OrthoDB" id="9794720at2"/>
<comment type="cofactor">
    <cofactor evidence="9">
        <name>iron-sulfur cluster</name>
        <dbReference type="ChEBI" id="CHEBI:30408"/>
    </cofactor>
</comment>
<reference evidence="12" key="1">
    <citation type="submission" date="2015-11" db="EMBL/GenBank/DDBJ databases">
        <authorList>
            <person name="Varghese N."/>
        </authorList>
    </citation>
    <scope>NUCLEOTIDE SEQUENCE [LARGE SCALE GENOMIC DNA]</scope>
</reference>
<keyword evidence="4 9" id="KW-0269">Exonuclease</keyword>
<dbReference type="InterPro" id="IPR013343">
    <property type="entry name" value="CRISPR-assoc_prot_Cas4"/>
</dbReference>
<evidence type="ECO:0000256" key="5">
    <source>
        <dbReference type="ARBA" id="ARBA00023004"/>
    </source>
</evidence>
<comment type="function">
    <text evidence="9">CRISPR (clustered regularly interspaced short palindromic repeat) is an adaptive immune system that provides protection against mobile genetic elements (viruses, transposable elements and conjugative plasmids). CRISPR clusters contain sequences complementary to antecedent mobile elements and target invading nucleic acids. CRISPR clusters are transcribed and processed into CRISPR RNA (crRNA).</text>
</comment>
<dbReference type="Pfam" id="PF01930">
    <property type="entry name" value="Cas_Cas4"/>
    <property type="match status" value="1"/>
</dbReference>
<accession>A0A0P1NX18</accession>
<dbReference type="GO" id="GO:0051607">
    <property type="term" value="P:defense response to virus"/>
    <property type="evidence" value="ECO:0007669"/>
    <property type="project" value="UniProtKB-KW"/>
</dbReference>
<dbReference type="AlphaFoldDB" id="A0A0P1LRL1"/>
<accession>A0A0P1P7U4</accession>
<proteinExistence type="inferred from homology"/>
<evidence type="ECO:0000313" key="12">
    <source>
        <dbReference type="Proteomes" id="UP000182011"/>
    </source>
</evidence>
<dbReference type="Proteomes" id="UP000182011">
    <property type="component" value="Unassembled WGS sequence"/>
</dbReference>
<keyword evidence="6 9" id="KW-0411">Iron-sulfur</keyword>
<name>A0A0P1LRL1_9BACT</name>
<feature type="domain" description="DUF83" evidence="10">
    <location>
        <begin position="10"/>
        <end position="168"/>
    </location>
</feature>
<evidence type="ECO:0000256" key="3">
    <source>
        <dbReference type="ARBA" id="ARBA00022801"/>
    </source>
</evidence>
<evidence type="ECO:0000256" key="1">
    <source>
        <dbReference type="ARBA" id="ARBA00022722"/>
    </source>
</evidence>
<evidence type="ECO:0000256" key="4">
    <source>
        <dbReference type="ARBA" id="ARBA00022839"/>
    </source>
</evidence>
<accession>A0A0S4MQA4</accession>
<evidence type="ECO:0000259" key="10">
    <source>
        <dbReference type="Pfam" id="PF01930"/>
    </source>
</evidence>
<keyword evidence="1 9" id="KW-0540">Nuclease</keyword>
<protein>
    <recommendedName>
        <fullName evidence="9">CRISPR-associated exonuclease Cas4</fullName>
        <ecNumber evidence="9">3.1.12.1</ecNumber>
    </recommendedName>
</protein>
<evidence type="ECO:0000256" key="8">
    <source>
        <dbReference type="ARBA" id="ARBA00023211"/>
    </source>
</evidence>
<accession>A0A0P1M6G0</accession>
<dbReference type="GO" id="GO:0051536">
    <property type="term" value="F:iron-sulfur cluster binding"/>
    <property type="evidence" value="ECO:0007669"/>
    <property type="project" value="UniProtKB-KW"/>
</dbReference>
<evidence type="ECO:0000256" key="6">
    <source>
        <dbReference type="ARBA" id="ARBA00023014"/>
    </source>
</evidence>
<accession>A0A0P1M5P2</accession>